<feature type="compositionally biased region" description="Pro residues" evidence="1">
    <location>
        <begin position="1"/>
        <end position="21"/>
    </location>
</feature>
<evidence type="ECO:0000313" key="3">
    <source>
        <dbReference type="EMBL" id="CAG2213790.1"/>
    </source>
</evidence>
<feature type="compositionally biased region" description="Low complexity" evidence="1">
    <location>
        <begin position="286"/>
        <end position="295"/>
    </location>
</feature>
<comment type="caution">
    <text evidence="3">The sequence shown here is derived from an EMBL/GenBank/DDBJ whole genome shotgun (WGS) entry which is preliminary data.</text>
</comment>
<feature type="compositionally biased region" description="Gly residues" evidence="1">
    <location>
        <begin position="112"/>
        <end position="124"/>
    </location>
</feature>
<dbReference type="GO" id="GO:0003779">
    <property type="term" value="F:actin binding"/>
    <property type="evidence" value="ECO:0007669"/>
    <property type="project" value="InterPro"/>
</dbReference>
<proteinExistence type="predicted"/>
<dbReference type="AlphaFoldDB" id="A0A8S3S436"/>
<feature type="compositionally biased region" description="Low complexity" evidence="1">
    <location>
        <begin position="378"/>
        <end position="391"/>
    </location>
</feature>
<gene>
    <name evidence="3" type="ORF">MEDL_27675</name>
</gene>
<feature type="domain" description="WH2" evidence="2">
    <location>
        <begin position="34"/>
        <end position="53"/>
    </location>
</feature>
<evidence type="ECO:0000259" key="2">
    <source>
        <dbReference type="PROSITE" id="PS51082"/>
    </source>
</evidence>
<feature type="compositionally biased region" description="Polar residues" evidence="1">
    <location>
        <begin position="90"/>
        <end position="105"/>
    </location>
</feature>
<dbReference type="Proteomes" id="UP000683360">
    <property type="component" value="Unassembled WGS sequence"/>
</dbReference>
<feature type="compositionally biased region" description="Polar residues" evidence="1">
    <location>
        <begin position="327"/>
        <end position="337"/>
    </location>
</feature>
<accession>A0A8S3S436</accession>
<dbReference type="InterPro" id="IPR003124">
    <property type="entry name" value="WH2_dom"/>
</dbReference>
<feature type="region of interest" description="Disordered" evidence="1">
    <location>
        <begin position="1"/>
        <end position="413"/>
    </location>
</feature>
<name>A0A8S3S436_MYTED</name>
<feature type="compositionally biased region" description="Low complexity" evidence="1">
    <location>
        <begin position="22"/>
        <end position="31"/>
    </location>
</feature>
<dbReference type="OrthoDB" id="6157464at2759"/>
<feature type="compositionally biased region" description="Basic and acidic residues" evidence="1">
    <location>
        <begin position="223"/>
        <end position="233"/>
    </location>
</feature>
<dbReference type="Pfam" id="PF02205">
    <property type="entry name" value="WH2"/>
    <property type="match status" value="1"/>
</dbReference>
<feature type="compositionally biased region" description="Pro residues" evidence="1">
    <location>
        <begin position="258"/>
        <end position="278"/>
    </location>
</feature>
<feature type="compositionally biased region" description="Low complexity" evidence="1">
    <location>
        <begin position="141"/>
        <end position="154"/>
    </location>
</feature>
<keyword evidence="4" id="KW-1185">Reference proteome</keyword>
<dbReference type="PROSITE" id="PS51082">
    <property type="entry name" value="WH2"/>
    <property type="match status" value="1"/>
</dbReference>
<feature type="compositionally biased region" description="Pro residues" evidence="1">
    <location>
        <begin position="362"/>
        <end position="377"/>
    </location>
</feature>
<protein>
    <recommendedName>
        <fullName evidence="2">WH2 domain-containing protein</fullName>
    </recommendedName>
</protein>
<reference evidence="3" key="1">
    <citation type="submission" date="2021-03" db="EMBL/GenBank/DDBJ databases">
        <authorList>
            <person name="Bekaert M."/>
        </authorList>
    </citation>
    <scope>NUCLEOTIDE SEQUENCE</scope>
</reference>
<sequence>MPPPPPPPPAPPSAPGPPPPASSKASKPASGNRDRGALLGQINNFKGAKLKKVQTNDRSTPLVGGKKPAGPMGGGGPPPPGPGKFATVAGRTSNAHSDIPNQWRGSQDDGPAVGGPPGLGGLFAGGMPRLPNKGGAKFNIGGAPKGPAAAFKPPGRSPNGPVNFRKESPAMNGPSSRPGGAPPPPSSSTKPRFSLHRTSSNGENLDRTELAPPPPPPSNKPFHRSDGNIHRSSADFPPPPPPSSKKPNLHNDNRKSDIPPPPPSGNKPSFGGPPPPPSANKSSVNGPSWKAGGSAAPPPPSNSNKPNSNGPSWKTGGAVPPPPPFSSKPQAQNGTSYGESGRDSRSSIGSRPTSGIAGGMPRNPPPPPPPGRPPSNRPPSSSGRPSSMVGRPLPPPPSQAPTAPSSKPPPSSN</sequence>
<evidence type="ECO:0000256" key="1">
    <source>
        <dbReference type="SAM" id="MobiDB-lite"/>
    </source>
</evidence>
<dbReference type="EMBL" id="CAJPWZ010001387">
    <property type="protein sequence ID" value="CAG2213790.1"/>
    <property type="molecule type" value="Genomic_DNA"/>
</dbReference>
<feature type="compositionally biased region" description="Low complexity" evidence="1">
    <location>
        <begin position="302"/>
        <end position="314"/>
    </location>
</feature>
<organism evidence="3 4">
    <name type="scientific">Mytilus edulis</name>
    <name type="common">Blue mussel</name>
    <dbReference type="NCBI Taxonomy" id="6550"/>
    <lineage>
        <taxon>Eukaryota</taxon>
        <taxon>Metazoa</taxon>
        <taxon>Spiralia</taxon>
        <taxon>Lophotrochozoa</taxon>
        <taxon>Mollusca</taxon>
        <taxon>Bivalvia</taxon>
        <taxon>Autobranchia</taxon>
        <taxon>Pteriomorphia</taxon>
        <taxon>Mytilida</taxon>
        <taxon>Mytiloidea</taxon>
        <taxon>Mytilidae</taxon>
        <taxon>Mytilinae</taxon>
        <taxon>Mytilus</taxon>
    </lineage>
</organism>
<evidence type="ECO:0000313" key="4">
    <source>
        <dbReference type="Proteomes" id="UP000683360"/>
    </source>
</evidence>